<dbReference type="EMBL" id="MHJI01000022">
    <property type="protein sequence ID" value="OGY65132.1"/>
    <property type="molecule type" value="Genomic_DNA"/>
</dbReference>
<evidence type="ECO:0000256" key="5">
    <source>
        <dbReference type="ARBA" id="ARBA00022960"/>
    </source>
</evidence>
<dbReference type="GO" id="GO:0008360">
    <property type="term" value="P:regulation of cell shape"/>
    <property type="evidence" value="ECO:0007669"/>
    <property type="project" value="UniProtKB-KW"/>
</dbReference>
<evidence type="ECO:0000313" key="15">
    <source>
        <dbReference type="Proteomes" id="UP000178517"/>
    </source>
</evidence>
<dbReference type="PANTHER" id="PTHR21015:SF22">
    <property type="entry name" value="GLYCOSYLTRANSFERASE"/>
    <property type="match status" value="1"/>
</dbReference>
<dbReference type="UniPathway" id="UPA00219"/>
<feature type="transmembrane region" description="Helical" evidence="11">
    <location>
        <begin position="12"/>
        <end position="29"/>
    </location>
</feature>
<evidence type="ECO:0000256" key="7">
    <source>
        <dbReference type="ARBA" id="ARBA00023136"/>
    </source>
</evidence>
<dbReference type="GO" id="GO:0050511">
    <property type="term" value="F:undecaprenyldiphospho-muramoylpentapeptide beta-N-acetylglucosaminyltransferase activity"/>
    <property type="evidence" value="ECO:0007669"/>
    <property type="project" value="UniProtKB-UniRule"/>
</dbReference>
<dbReference type="SUPFAM" id="SSF53756">
    <property type="entry name" value="UDP-Glycosyltransferase/glycogen phosphorylase"/>
    <property type="match status" value="1"/>
</dbReference>
<evidence type="ECO:0000256" key="1">
    <source>
        <dbReference type="ARBA" id="ARBA00022475"/>
    </source>
</evidence>
<dbReference type="STRING" id="1798406.A3A04_02395"/>
<keyword evidence="6 10" id="KW-0573">Peptidoglycan synthesis</keyword>
<dbReference type="EC" id="2.4.1.227" evidence="10"/>
<dbReference type="GO" id="GO:0051301">
    <property type="term" value="P:cell division"/>
    <property type="evidence" value="ECO:0007669"/>
    <property type="project" value="UniProtKB-KW"/>
</dbReference>
<evidence type="ECO:0000256" key="8">
    <source>
        <dbReference type="ARBA" id="ARBA00023306"/>
    </source>
</evidence>
<reference evidence="14 15" key="1">
    <citation type="journal article" date="2016" name="Nat. Commun.">
        <title>Thousands of microbial genomes shed light on interconnected biogeochemical processes in an aquifer system.</title>
        <authorList>
            <person name="Anantharaman K."/>
            <person name="Brown C.T."/>
            <person name="Hug L.A."/>
            <person name="Sharon I."/>
            <person name="Castelle C.J."/>
            <person name="Probst A.J."/>
            <person name="Thomas B.C."/>
            <person name="Singh A."/>
            <person name="Wilkins M.J."/>
            <person name="Karaoz U."/>
            <person name="Brodie E.L."/>
            <person name="Williams K.H."/>
            <person name="Hubbard S.S."/>
            <person name="Banfield J.F."/>
        </authorList>
    </citation>
    <scope>NUCLEOTIDE SEQUENCE [LARGE SCALE GENOMIC DNA]</scope>
</reference>
<evidence type="ECO:0000256" key="10">
    <source>
        <dbReference type="HAMAP-Rule" id="MF_00033"/>
    </source>
</evidence>
<feature type="domain" description="Glycosyltransferase family 28 N-terminal" evidence="12">
    <location>
        <begin position="27"/>
        <end position="169"/>
    </location>
</feature>
<dbReference type="Pfam" id="PF04101">
    <property type="entry name" value="Glyco_tran_28_C"/>
    <property type="match status" value="1"/>
</dbReference>
<organism evidence="14 15">
    <name type="scientific">Candidatus Harrisonbacteria bacterium RIFCSPLOWO2_01_FULL_40_28</name>
    <dbReference type="NCBI Taxonomy" id="1798406"/>
    <lineage>
        <taxon>Bacteria</taxon>
        <taxon>Candidatus Harrisoniibacteriota</taxon>
    </lineage>
</organism>
<dbReference type="Proteomes" id="UP000178517">
    <property type="component" value="Unassembled WGS sequence"/>
</dbReference>
<dbReference type="PANTHER" id="PTHR21015">
    <property type="entry name" value="UDP-N-ACETYLGLUCOSAMINE--N-ACETYLMURAMYL-(PENTAPEPTIDE) PYROPHOSPHORYL-UNDECAPRENOL N-ACETYLGLUCOSAMINE TRANSFERASE 1"/>
    <property type="match status" value="1"/>
</dbReference>
<keyword evidence="4 10" id="KW-0808">Transferase</keyword>
<sequence>MGDDIELLYSKFHILVYCLILIYMMRIVFTGGGTGGHIFPLIAVSQALRKLTAHYDEFPEFWYCGSSSEYWTLLANQGIGIKNIASSKFRRYLDMGNIIDIPKFFISIVQAFWKLFWLMPDIVFSKGGSGSIPVVLAAVFYRIPVIVHESDSIPSLTTKITARYASRVAFSFETSTRLLHAKARAALTGNPVREVFFTRNTAKSQEDLKRELGFEIDKPLILFLGGSQGASSINDFVVDNIELLLKKFQILHQTGPLHYKNIEEEINSILKNTSGILYKYKGFGLLDGVSGDGAELSRVMRGADIIVSRSGSGALFEIAALGKPAILIPLPSAAADHQRHNAYEYIKTGAALIIEEDNFSPHVFLHEVEKLLGDDSKLESMREGARMFARPHAARVIAEEILKLAYVS</sequence>
<accession>A0A1G1ZKL8</accession>
<keyword evidence="11" id="KW-1133">Transmembrane helix</keyword>
<evidence type="ECO:0000256" key="11">
    <source>
        <dbReference type="SAM" id="Phobius"/>
    </source>
</evidence>
<keyword evidence="9 10" id="KW-0961">Cell wall biogenesis/degradation</keyword>
<evidence type="ECO:0000256" key="4">
    <source>
        <dbReference type="ARBA" id="ARBA00022679"/>
    </source>
</evidence>
<protein>
    <recommendedName>
        <fullName evidence="10">UDP-N-acetylglucosamine--N-acetylmuramyl-(pentapeptide) pyrophosphoryl-undecaprenol N-acetylglucosamine transferase</fullName>
        <ecNumber evidence="10">2.4.1.227</ecNumber>
    </recommendedName>
    <alternativeName>
        <fullName evidence="10">Undecaprenyl-PP-MurNAc-pentapeptide-UDPGlcNAc GlcNAc transferase</fullName>
    </alternativeName>
</protein>
<feature type="domain" description="Glycosyl transferase family 28 C-terminal" evidence="13">
    <location>
        <begin position="221"/>
        <end position="390"/>
    </location>
</feature>
<dbReference type="GO" id="GO:0051991">
    <property type="term" value="F:UDP-N-acetyl-D-glucosamine:N-acetylmuramoyl-L-alanyl-D-glutamyl-meso-2,6-diaminopimelyl-D-alanyl-D-alanine-diphosphoundecaprenol 4-beta-N-acetylglucosaminlytransferase activity"/>
    <property type="evidence" value="ECO:0007669"/>
    <property type="project" value="RHEA"/>
</dbReference>
<keyword evidence="2 10" id="KW-0132">Cell division</keyword>
<dbReference type="InterPro" id="IPR006009">
    <property type="entry name" value="GlcNAc_MurG"/>
</dbReference>
<evidence type="ECO:0000259" key="13">
    <source>
        <dbReference type="Pfam" id="PF04101"/>
    </source>
</evidence>
<gene>
    <name evidence="10" type="primary">murG</name>
    <name evidence="14" type="ORF">A3A04_02395</name>
</gene>
<comment type="similarity">
    <text evidence="10">Belongs to the glycosyltransferase 28 family. MurG subfamily.</text>
</comment>
<feature type="binding site" evidence="10">
    <location>
        <position position="193"/>
    </location>
    <ligand>
        <name>UDP-N-acetyl-alpha-D-glucosamine</name>
        <dbReference type="ChEBI" id="CHEBI:57705"/>
    </ligand>
</feature>
<comment type="subcellular location">
    <subcellularLocation>
        <location evidence="10">Cell membrane</location>
        <topology evidence="10">Peripheral membrane protein</topology>
        <orientation evidence="10">Cytoplasmic side</orientation>
    </subcellularLocation>
</comment>
<keyword evidence="1 10" id="KW-1003">Cell membrane</keyword>
<keyword evidence="5 10" id="KW-0133">Cell shape</keyword>
<evidence type="ECO:0000256" key="2">
    <source>
        <dbReference type="ARBA" id="ARBA00022618"/>
    </source>
</evidence>
<evidence type="ECO:0000256" key="6">
    <source>
        <dbReference type="ARBA" id="ARBA00022984"/>
    </source>
</evidence>
<keyword evidence="8 10" id="KW-0131">Cell cycle</keyword>
<dbReference type="CDD" id="cd03785">
    <property type="entry name" value="GT28_MurG"/>
    <property type="match status" value="1"/>
</dbReference>
<feature type="binding site" evidence="10">
    <location>
        <position position="227"/>
    </location>
    <ligand>
        <name>UDP-N-acetyl-alpha-D-glucosamine</name>
        <dbReference type="ChEBI" id="CHEBI:57705"/>
    </ligand>
</feature>
<proteinExistence type="inferred from homology"/>
<dbReference type="Gene3D" id="3.40.50.2000">
    <property type="entry name" value="Glycogen Phosphorylase B"/>
    <property type="match status" value="2"/>
</dbReference>
<comment type="caution">
    <text evidence="14">The sequence shown here is derived from an EMBL/GenBank/DDBJ whole genome shotgun (WGS) entry which is preliminary data.</text>
</comment>
<evidence type="ECO:0000256" key="9">
    <source>
        <dbReference type="ARBA" id="ARBA00023316"/>
    </source>
</evidence>
<evidence type="ECO:0000259" key="12">
    <source>
        <dbReference type="Pfam" id="PF03033"/>
    </source>
</evidence>
<comment type="catalytic activity">
    <reaction evidence="10">
        <text>di-trans,octa-cis-undecaprenyl diphospho-N-acetyl-alpha-D-muramoyl-L-alanyl-D-glutamyl-meso-2,6-diaminopimeloyl-D-alanyl-D-alanine + UDP-N-acetyl-alpha-D-glucosamine = di-trans,octa-cis-undecaprenyl diphospho-[N-acetyl-alpha-D-glucosaminyl-(1-&gt;4)]-N-acetyl-alpha-D-muramoyl-L-alanyl-D-glutamyl-meso-2,6-diaminopimeloyl-D-alanyl-D-alanine + UDP + H(+)</text>
        <dbReference type="Rhea" id="RHEA:31227"/>
        <dbReference type="ChEBI" id="CHEBI:15378"/>
        <dbReference type="ChEBI" id="CHEBI:57705"/>
        <dbReference type="ChEBI" id="CHEBI:58223"/>
        <dbReference type="ChEBI" id="CHEBI:61387"/>
        <dbReference type="ChEBI" id="CHEBI:61388"/>
        <dbReference type="EC" id="2.4.1.227"/>
    </reaction>
</comment>
<dbReference type="GO" id="GO:0071555">
    <property type="term" value="P:cell wall organization"/>
    <property type="evidence" value="ECO:0007669"/>
    <property type="project" value="UniProtKB-KW"/>
</dbReference>
<dbReference type="GO" id="GO:0005975">
    <property type="term" value="P:carbohydrate metabolic process"/>
    <property type="evidence" value="ECO:0007669"/>
    <property type="project" value="InterPro"/>
</dbReference>
<comment type="pathway">
    <text evidence="10">Cell wall biogenesis; peptidoglycan biosynthesis.</text>
</comment>
<evidence type="ECO:0000313" key="14">
    <source>
        <dbReference type="EMBL" id="OGY65132.1"/>
    </source>
</evidence>
<feature type="binding site" evidence="10">
    <location>
        <begin position="34"/>
        <end position="36"/>
    </location>
    <ligand>
        <name>UDP-N-acetyl-alpha-D-glucosamine</name>
        <dbReference type="ChEBI" id="CHEBI:57705"/>
    </ligand>
</feature>
<dbReference type="HAMAP" id="MF_00033">
    <property type="entry name" value="MurG"/>
    <property type="match status" value="1"/>
</dbReference>
<name>A0A1G1ZKL8_9BACT</name>
<keyword evidence="3 10" id="KW-0328">Glycosyltransferase</keyword>
<keyword evidence="7 10" id="KW-0472">Membrane</keyword>
<dbReference type="InterPro" id="IPR004276">
    <property type="entry name" value="GlycoTrans_28_N"/>
</dbReference>
<dbReference type="GO" id="GO:0005886">
    <property type="term" value="C:plasma membrane"/>
    <property type="evidence" value="ECO:0007669"/>
    <property type="project" value="UniProtKB-SubCell"/>
</dbReference>
<comment type="function">
    <text evidence="10">Cell wall formation. Catalyzes the transfer of a GlcNAc subunit on undecaprenyl-pyrophosphoryl-MurNAc-pentapeptide (lipid intermediate I) to form undecaprenyl-pyrophosphoryl-MurNAc-(pentapeptide)GlcNAc (lipid intermediate II).</text>
</comment>
<dbReference type="Pfam" id="PF03033">
    <property type="entry name" value="Glyco_transf_28"/>
    <property type="match status" value="1"/>
</dbReference>
<dbReference type="AlphaFoldDB" id="A0A1G1ZKL8"/>
<keyword evidence="11" id="KW-0812">Transmembrane</keyword>
<comment type="caution">
    <text evidence="10">Lacks conserved residue(s) required for the propagation of feature annotation.</text>
</comment>
<feature type="binding site" evidence="10">
    <location>
        <position position="338"/>
    </location>
    <ligand>
        <name>UDP-N-acetyl-alpha-D-glucosamine</name>
        <dbReference type="ChEBI" id="CHEBI:57705"/>
    </ligand>
</feature>
<evidence type="ECO:0000256" key="3">
    <source>
        <dbReference type="ARBA" id="ARBA00022676"/>
    </source>
</evidence>
<dbReference type="GO" id="GO:0009252">
    <property type="term" value="P:peptidoglycan biosynthetic process"/>
    <property type="evidence" value="ECO:0007669"/>
    <property type="project" value="UniProtKB-UniRule"/>
</dbReference>
<dbReference type="InterPro" id="IPR007235">
    <property type="entry name" value="Glyco_trans_28_C"/>
</dbReference>